<evidence type="ECO:0000313" key="8">
    <source>
        <dbReference type="EMBL" id="GBO90423.1"/>
    </source>
</evidence>
<evidence type="ECO:0000256" key="2">
    <source>
        <dbReference type="ARBA" id="ARBA00007977"/>
    </source>
</evidence>
<dbReference type="InterPro" id="IPR004630">
    <property type="entry name" value="UPF0324_YeiH-like"/>
</dbReference>
<dbReference type="InterPro" id="IPR018383">
    <property type="entry name" value="UPF0324_pro"/>
</dbReference>
<evidence type="ECO:0000256" key="1">
    <source>
        <dbReference type="ARBA" id="ARBA00004651"/>
    </source>
</evidence>
<feature type="transmembrane region" description="Helical" evidence="7">
    <location>
        <begin position="91"/>
        <end position="109"/>
    </location>
</feature>
<keyword evidence="5 7" id="KW-1133">Transmembrane helix</keyword>
<organism evidence="8 9">
    <name type="scientific">Marinobacter salsuginis</name>
    <dbReference type="NCBI Taxonomy" id="418719"/>
    <lineage>
        <taxon>Bacteria</taxon>
        <taxon>Pseudomonadati</taxon>
        <taxon>Pseudomonadota</taxon>
        <taxon>Gammaproteobacteria</taxon>
        <taxon>Pseudomonadales</taxon>
        <taxon>Marinobacteraceae</taxon>
        <taxon>Marinobacter</taxon>
    </lineage>
</organism>
<evidence type="ECO:0000256" key="6">
    <source>
        <dbReference type="ARBA" id="ARBA00023136"/>
    </source>
</evidence>
<evidence type="ECO:0000313" key="9">
    <source>
        <dbReference type="Proteomes" id="UP000387223"/>
    </source>
</evidence>
<name>A0A5M3Q580_9GAMM</name>
<accession>A0A5M3Q580</accession>
<feature type="transmembrane region" description="Helical" evidence="7">
    <location>
        <begin position="151"/>
        <end position="171"/>
    </location>
</feature>
<keyword evidence="6 7" id="KW-0472">Membrane</keyword>
<dbReference type="GO" id="GO:0005886">
    <property type="term" value="C:plasma membrane"/>
    <property type="evidence" value="ECO:0007669"/>
    <property type="project" value="UniProtKB-SubCell"/>
</dbReference>
<comment type="caution">
    <text evidence="8">The sequence shown here is derived from an EMBL/GenBank/DDBJ whole genome shotgun (WGS) entry which is preliminary data.</text>
</comment>
<dbReference type="PANTHER" id="PTHR30106:SF2">
    <property type="entry name" value="UPF0324 INNER MEMBRANE PROTEIN YEIH"/>
    <property type="match status" value="1"/>
</dbReference>
<evidence type="ECO:0000256" key="4">
    <source>
        <dbReference type="ARBA" id="ARBA00022692"/>
    </source>
</evidence>
<feature type="transmembrane region" description="Helical" evidence="7">
    <location>
        <begin position="216"/>
        <end position="233"/>
    </location>
</feature>
<comment type="subcellular location">
    <subcellularLocation>
        <location evidence="1">Cell membrane</location>
        <topology evidence="1">Multi-pass membrane protein</topology>
    </subcellularLocation>
</comment>
<sequence length="338" mass="35270">MEMFRGLALCAFLTLAGYGIAALPPVQQTGLGPLVFTLLLGLLFGNLAAGKRLKGVAPGLGFSARWLLRGGIVLFGFSLTVQQLMALGPKVVLLDSLVVVTITTAGYWLGTRWLKLDRDTAILTSAGSAICGAAAVLATEGTIRSRPAATSMAVATVVLFGTLAMFVYPVLYPLMGWDEGLYGVYIGSTVHEVAQVVAAGGAVGQDALTNAVIVKLVRVMLLVPFLLVIGQIWNRHRAAHAEAAEDAGEGAQKLVIPWFAFGFMAVVGLNSVLHLPGQIQGGLVLAGQVAMTMAMAALGFQTRIEALRSLGVKPFVLALCLFITLLVGGAMVTPLILG</sequence>
<feature type="transmembrane region" description="Helical" evidence="7">
    <location>
        <begin position="254"/>
        <end position="273"/>
    </location>
</feature>
<dbReference type="AlphaFoldDB" id="A0A5M3Q580"/>
<dbReference type="Pfam" id="PF03601">
    <property type="entry name" value="Cons_hypoth698"/>
    <property type="match status" value="1"/>
</dbReference>
<proteinExistence type="inferred from homology"/>
<evidence type="ECO:0000256" key="3">
    <source>
        <dbReference type="ARBA" id="ARBA00022475"/>
    </source>
</evidence>
<dbReference type="EMBL" id="BGZI01000042">
    <property type="protein sequence ID" value="GBO90423.1"/>
    <property type="molecule type" value="Genomic_DNA"/>
</dbReference>
<dbReference type="Proteomes" id="UP000387223">
    <property type="component" value="Unassembled WGS sequence"/>
</dbReference>
<feature type="transmembrane region" description="Helical" evidence="7">
    <location>
        <begin position="66"/>
        <end position="85"/>
    </location>
</feature>
<dbReference type="PANTHER" id="PTHR30106">
    <property type="entry name" value="INNER MEMBRANE PROTEIN YEIH-RELATED"/>
    <property type="match status" value="1"/>
</dbReference>
<evidence type="ECO:0000256" key="5">
    <source>
        <dbReference type="ARBA" id="ARBA00022989"/>
    </source>
</evidence>
<evidence type="ECO:0000256" key="7">
    <source>
        <dbReference type="SAM" id="Phobius"/>
    </source>
</evidence>
<feature type="transmembrane region" description="Helical" evidence="7">
    <location>
        <begin position="31"/>
        <end position="50"/>
    </location>
</feature>
<keyword evidence="3" id="KW-1003">Cell membrane</keyword>
<dbReference type="NCBIfam" id="TIGR00698">
    <property type="entry name" value="YeiH family putative sulfate export transporter"/>
    <property type="match status" value="1"/>
</dbReference>
<keyword evidence="4 7" id="KW-0812">Transmembrane</keyword>
<reference evidence="8 9" key="1">
    <citation type="journal article" date="2019" name="J. Gen. Appl. Microbiol.">
        <title>Aerobic degradation of cis-dichloroethene by the marine bacterium Marinobacter salsuginis strain 5N-3.</title>
        <authorList>
            <person name="Inoue Y."/>
            <person name="Fukunaga Y."/>
            <person name="Katsumata H."/>
            <person name="Ohji S."/>
            <person name="Hosoyama A."/>
            <person name="Mori K."/>
            <person name="Ando K."/>
        </authorList>
    </citation>
    <scope>NUCLEOTIDE SEQUENCE [LARGE SCALE GENOMIC DNA]</scope>
    <source>
        <strain evidence="8 9">NBRC 109114</strain>
    </source>
</reference>
<feature type="transmembrane region" description="Helical" evidence="7">
    <location>
        <begin position="279"/>
        <end position="300"/>
    </location>
</feature>
<feature type="transmembrane region" description="Helical" evidence="7">
    <location>
        <begin position="312"/>
        <end position="337"/>
    </location>
</feature>
<comment type="similarity">
    <text evidence="2">Belongs to the UPF0324 family.</text>
</comment>
<protein>
    <submittedName>
        <fullName evidence="8">UPF0324 membrane protein</fullName>
    </submittedName>
</protein>
<gene>
    <name evidence="8" type="ORF">MSSD14B_40910</name>
</gene>